<proteinExistence type="predicted"/>
<dbReference type="GO" id="GO:0003677">
    <property type="term" value="F:DNA binding"/>
    <property type="evidence" value="ECO:0007669"/>
    <property type="project" value="InterPro"/>
</dbReference>
<gene>
    <name evidence="1" type="ORF">UFOVP1244_79</name>
</gene>
<dbReference type="InterPro" id="IPR002514">
    <property type="entry name" value="Transposase_8"/>
</dbReference>
<evidence type="ECO:0000313" key="1">
    <source>
        <dbReference type="EMBL" id="CAB4192749.1"/>
    </source>
</evidence>
<sequence>MSTRRKFTSEFKQQAVDLVEAGEVQKAQIARDLGIAQSLLRKWCKDGVPSPRVIRAPAREPEPVQETKINCEHHAKRVSASELQMVEKLDRALCENRALKAVVKALLDSERVTV</sequence>
<dbReference type="Pfam" id="PF01527">
    <property type="entry name" value="HTH_Tnp_1"/>
    <property type="match status" value="1"/>
</dbReference>
<dbReference type="InterPro" id="IPR009057">
    <property type="entry name" value="Homeodomain-like_sf"/>
</dbReference>
<reference evidence="1" key="1">
    <citation type="submission" date="2020-05" db="EMBL/GenBank/DDBJ databases">
        <authorList>
            <person name="Chiriac C."/>
            <person name="Salcher M."/>
            <person name="Ghai R."/>
            <person name="Kavagutti S V."/>
        </authorList>
    </citation>
    <scope>NUCLEOTIDE SEQUENCE</scope>
</reference>
<dbReference type="GO" id="GO:0004803">
    <property type="term" value="F:transposase activity"/>
    <property type="evidence" value="ECO:0007669"/>
    <property type="project" value="InterPro"/>
</dbReference>
<dbReference type="Gene3D" id="1.10.10.60">
    <property type="entry name" value="Homeodomain-like"/>
    <property type="match status" value="1"/>
</dbReference>
<dbReference type="GO" id="GO:0006313">
    <property type="term" value="P:DNA transposition"/>
    <property type="evidence" value="ECO:0007669"/>
    <property type="project" value="InterPro"/>
</dbReference>
<dbReference type="SUPFAM" id="SSF46689">
    <property type="entry name" value="Homeodomain-like"/>
    <property type="match status" value="1"/>
</dbReference>
<accession>A0A6J5R750</accession>
<name>A0A6J5R750_9CAUD</name>
<organism evidence="1">
    <name type="scientific">uncultured Caudovirales phage</name>
    <dbReference type="NCBI Taxonomy" id="2100421"/>
    <lineage>
        <taxon>Viruses</taxon>
        <taxon>Duplodnaviria</taxon>
        <taxon>Heunggongvirae</taxon>
        <taxon>Uroviricota</taxon>
        <taxon>Caudoviricetes</taxon>
        <taxon>Peduoviridae</taxon>
        <taxon>Maltschvirus</taxon>
        <taxon>Maltschvirus maltsch</taxon>
    </lineage>
</organism>
<dbReference type="EMBL" id="LR797181">
    <property type="protein sequence ID" value="CAB4192749.1"/>
    <property type="molecule type" value="Genomic_DNA"/>
</dbReference>
<protein>
    <submittedName>
        <fullName evidence="1">COG2963 Transposase and inactivated derivatives</fullName>
    </submittedName>
</protein>